<proteinExistence type="predicted"/>
<evidence type="ECO:0000313" key="2">
    <source>
        <dbReference type="Proteomes" id="UP000245293"/>
    </source>
</evidence>
<dbReference type="AlphaFoldDB" id="A0A2V1P643"/>
<reference evidence="2" key="1">
    <citation type="submission" date="2018-05" db="EMBL/GenBank/DDBJ databases">
        <authorList>
            <person name="Du Z."/>
            <person name="Wang X."/>
        </authorList>
    </citation>
    <scope>NUCLEOTIDE SEQUENCE [LARGE SCALE GENOMIC DNA]</scope>
    <source>
        <strain evidence="2">WDS4C29</strain>
    </source>
</reference>
<keyword evidence="2" id="KW-1185">Reference proteome</keyword>
<gene>
    <name evidence="1" type="ORF">DFK10_04355</name>
</gene>
<comment type="caution">
    <text evidence="1">The sequence shown here is derived from an EMBL/GenBank/DDBJ whole genome shotgun (WGS) entry which is preliminary data.</text>
</comment>
<organism evidence="1 2">
    <name type="scientific">Salibaculum griseiflavum</name>
    <dbReference type="NCBI Taxonomy" id="1914409"/>
    <lineage>
        <taxon>Bacteria</taxon>
        <taxon>Pseudomonadati</taxon>
        <taxon>Pseudomonadota</taxon>
        <taxon>Alphaproteobacteria</taxon>
        <taxon>Rhodobacterales</taxon>
        <taxon>Roseobacteraceae</taxon>
        <taxon>Salibaculum</taxon>
    </lineage>
</organism>
<dbReference type="EMBL" id="QETF01000003">
    <property type="protein sequence ID" value="PWG17945.1"/>
    <property type="molecule type" value="Genomic_DNA"/>
</dbReference>
<name>A0A2V1P643_9RHOB</name>
<sequence length="82" mass="8921">MPISRRAMEPLMAANARDAKLRNPNSAAALRRAEEDGAVLLATDRKTAINHDTGMGPAFEAHRDDGLATLRTLSDVVMNHRV</sequence>
<dbReference type="Proteomes" id="UP000245293">
    <property type="component" value="Unassembled WGS sequence"/>
</dbReference>
<accession>A0A2V1P643</accession>
<protein>
    <submittedName>
        <fullName evidence="1">Uncharacterized protein</fullName>
    </submittedName>
</protein>
<evidence type="ECO:0000313" key="1">
    <source>
        <dbReference type="EMBL" id="PWG17945.1"/>
    </source>
</evidence>